<sequence>MTIRVILADDHPAILLGVRHTLNAAGGISVVAEASDPKVLMEKLKTVPCDVLVTDFSMPCEEKPDGLVMLNSIHSKFPTVRVVVLTMLENQGLLNSMAHAGALAILNKRYELSVLPEAIVAAFQGRHYRVAAAQLNPSHPGAEAPDRILDHALSSRELEVVRLYVGGMTLTEVALHLHRSIKTISTQKQSAMRKLGLTNDAELYDYAQKQGLRA</sequence>
<reference evidence="1" key="1">
    <citation type="submission" date="2024-10" db="EMBL/GenBank/DDBJ databases">
        <title>Aeromonas and Pseudomonas from the Cagarras Archipelago, Rio de Janeiro, Brazil.</title>
        <authorList>
            <person name="Canellas A.L.B."/>
            <person name="Laport M.S."/>
        </authorList>
    </citation>
    <scope>NUCLEOTIDE SEQUENCE</scope>
    <source>
        <strain evidence="1">ACP-7</strain>
    </source>
</reference>
<comment type="caution">
    <text evidence="1">The sequence shown here is derived from an EMBL/GenBank/DDBJ whole genome shotgun (WGS) entry which is preliminary data.</text>
</comment>
<dbReference type="EMBL" id="JBIUGF010000040">
    <property type="protein sequence ID" value="MFJ1339259.1"/>
    <property type="molecule type" value="Genomic_DNA"/>
</dbReference>
<dbReference type="Proteomes" id="UP001615411">
    <property type="component" value="Unassembled WGS sequence"/>
</dbReference>
<name>A0ACC7LYE7_9PSED</name>
<protein>
    <submittedName>
        <fullName evidence="1">Response regulator</fullName>
    </submittedName>
</protein>
<evidence type="ECO:0000313" key="1">
    <source>
        <dbReference type="EMBL" id="MFJ1339259.1"/>
    </source>
</evidence>
<gene>
    <name evidence="1" type="ORF">ACIKP7_14115</name>
</gene>
<accession>A0ACC7LYE7</accession>
<organism evidence="1 2">
    <name type="scientific">Pseudomonas caricapapayae</name>
    <dbReference type="NCBI Taxonomy" id="46678"/>
    <lineage>
        <taxon>Bacteria</taxon>
        <taxon>Pseudomonadati</taxon>
        <taxon>Pseudomonadota</taxon>
        <taxon>Gammaproteobacteria</taxon>
        <taxon>Pseudomonadales</taxon>
        <taxon>Pseudomonadaceae</taxon>
        <taxon>Pseudomonas</taxon>
    </lineage>
</organism>
<keyword evidence="2" id="KW-1185">Reference proteome</keyword>
<evidence type="ECO:0000313" key="2">
    <source>
        <dbReference type="Proteomes" id="UP001615411"/>
    </source>
</evidence>
<proteinExistence type="predicted"/>